<accession>A0A382UXF8</accession>
<feature type="non-terminal residue" evidence="1">
    <location>
        <position position="118"/>
    </location>
</feature>
<dbReference type="AlphaFoldDB" id="A0A382UXF8"/>
<dbReference type="EMBL" id="UINC01147491">
    <property type="protein sequence ID" value="SVD38847.1"/>
    <property type="molecule type" value="Genomic_DNA"/>
</dbReference>
<dbReference type="InterPro" id="IPR038765">
    <property type="entry name" value="Papain-like_cys_pep_sf"/>
</dbReference>
<dbReference type="SUPFAM" id="SSF54001">
    <property type="entry name" value="Cysteine proteinases"/>
    <property type="match status" value="1"/>
</dbReference>
<dbReference type="Gene3D" id="3.90.1720.10">
    <property type="entry name" value="endopeptidase domain like (from Nostoc punctiforme)"/>
    <property type="match status" value="1"/>
</dbReference>
<name>A0A382UXF8_9ZZZZ</name>
<sequence length="118" mass="13675">MESILKLLNREKPPRQFPLSDFDRISHELKPCDVILVEGRSRVSDIIRWLTNSPWTHAALYIGRIYDIEDEALREHVSTIYDGEPGDRLVLESLLGYGTIVRDLGAYEKEHLRLCRPS</sequence>
<proteinExistence type="predicted"/>
<evidence type="ECO:0000313" key="1">
    <source>
        <dbReference type="EMBL" id="SVD38847.1"/>
    </source>
</evidence>
<gene>
    <name evidence="1" type="ORF">METZ01_LOCUS391701</name>
</gene>
<organism evidence="1">
    <name type="scientific">marine metagenome</name>
    <dbReference type="NCBI Taxonomy" id="408172"/>
    <lineage>
        <taxon>unclassified sequences</taxon>
        <taxon>metagenomes</taxon>
        <taxon>ecological metagenomes</taxon>
    </lineage>
</organism>
<protein>
    <recommendedName>
        <fullName evidence="2">Lipo-like protein</fullName>
    </recommendedName>
</protein>
<reference evidence="1" key="1">
    <citation type="submission" date="2018-05" db="EMBL/GenBank/DDBJ databases">
        <authorList>
            <person name="Lanie J.A."/>
            <person name="Ng W.-L."/>
            <person name="Kazmierczak K.M."/>
            <person name="Andrzejewski T.M."/>
            <person name="Davidsen T.M."/>
            <person name="Wayne K.J."/>
            <person name="Tettelin H."/>
            <person name="Glass J.I."/>
            <person name="Rusch D."/>
            <person name="Podicherti R."/>
            <person name="Tsui H.-C.T."/>
            <person name="Winkler M.E."/>
        </authorList>
    </citation>
    <scope>NUCLEOTIDE SEQUENCE</scope>
</reference>
<evidence type="ECO:0008006" key="2">
    <source>
        <dbReference type="Google" id="ProtNLM"/>
    </source>
</evidence>